<organism evidence="1 2">
    <name type="scientific">Lysobacter niastensis</name>
    <dbReference type="NCBI Taxonomy" id="380629"/>
    <lineage>
        <taxon>Bacteria</taxon>
        <taxon>Pseudomonadati</taxon>
        <taxon>Pseudomonadota</taxon>
        <taxon>Gammaproteobacteria</taxon>
        <taxon>Lysobacterales</taxon>
        <taxon>Lysobacteraceae</taxon>
        <taxon>Lysobacter</taxon>
    </lineage>
</organism>
<comment type="caution">
    <text evidence="1">The sequence shown here is derived from an EMBL/GenBank/DDBJ whole genome shotgun (WGS) entry which is preliminary data.</text>
</comment>
<protein>
    <recommendedName>
        <fullName evidence="3">DUF2946 domain-containing protein</fullName>
    </recommendedName>
</protein>
<sequence length="110" mass="11658">MPQALHVVVLGLLVLGMVMKPVLASACEISDAQQLLATQYQPAVAQVPHSGTENCCPAQNCNECCAHTVAMTPPLKVLATFQTATRLSPGPSLKFEPTAYPVGFRPPIVM</sequence>
<reference evidence="1 2" key="1">
    <citation type="submission" date="2023-07" db="EMBL/GenBank/DDBJ databases">
        <title>Sorghum-associated microbial communities from plants grown in Nebraska, USA.</title>
        <authorList>
            <person name="Schachtman D."/>
        </authorList>
    </citation>
    <scope>NUCLEOTIDE SEQUENCE [LARGE SCALE GENOMIC DNA]</scope>
    <source>
        <strain evidence="1 2">BE198</strain>
    </source>
</reference>
<evidence type="ECO:0008006" key="3">
    <source>
        <dbReference type="Google" id="ProtNLM"/>
    </source>
</evidence>
<proteinExistence type="predicted"/>
<keyword evidence="2" id="KW-1185">Reference proteome</keyword>
<dbReference type="EMBL" id="JAVDVY010000001">
    <property type="protein sequence ID" value="MDR7134134.1"/>
    <property type="molecule type" value="Genomic_DNA"/>
</dbReference>
<dbReference type="RefSeq" id="WP_310059882.1">
    <property type="nucleotide sequence ID" value="NZ_JAVDVY010000001.1"/>
</dbReference>
<accession>A0ABU1W991</accession>
<dbReference type="Proteomes" id="UP001251524">
    <property type="component" value="Unassembled WGS sequence"/>
</dbReference>
<gene>
    <name evidence="1" type="ORF">J2X06_001318</name>
</gene>
<evidence type="ECO:0000313" key="1">
    <source>
        <dbReference type="EMBL" id="MDR7134134.1"/>
    </source>
</evidence>
<evidence type="ECO:0000313" key="2">
    <source>
        <dbReference type="Proteomes" id="UP001251524"/>
    </source>
</evidence>
<name>A0ABU1W991_9GAMM</name>